<dbReference type="Pfam" id="PF00893">
    <property type="entry name" value="Multi_Drug_Res"/>
    <property type="match status" value="1"/>
</dbReference>
<evidence type="ECO:0000256" key="7">
    <source>
        <dbReference type="ARBA" id="ARBA00022989"/>
    </source>
</evidence>
<dbReference type="InterPro" id="IPR037185">
    <property type="entry name" value="EmrE-like"/>
</dbReference>
<feature type="transmembrane region" description="Helical" evidence="10">
    <location>
        <begin position="85"/>
        <end position="104"/>
    </location>
</feature>
<keyword evidence="5" id="KW-0997">Cell inner membrane</keyword>
<proteinExistence type="inferred from homology"/>
<reference evidence="11 12" key="1">
    <citation type="journal article" date="2011" name="Front. Microbiol.">
        <title>Genomic signatures of strain selection and enhancement in Bacillus atrophaeus var. globigii, a historical biowarfare simulant.</title>
        <authorList>
            <person name="Gibbons H.S."/>
            <person name="Broomall S.M."/>
            <person name="McNew L.A."/>
            <person name="Daligault H."/>
            <person name="Chapman C."/>
            <person name="Bruce D."/>
            <person name="Karavis M."/>
            <person name="Krepps M."/>
            <person name="McGregor P.A."/>
            <person name="Hong C."/>
            <person name="Park K.H."/>
            <person name="Akmal A."/>
            <person name="Feldman A."/>
            <person name="Lin J.S."/>
            <person name="Chang W.E."/>
            <person name="Higgs B.W."/>
            <person name="Demirev P."/>
            <person name="Lindquist J."/>
            <person name="Liem A."/>
            <person name="Fochler E."/>
            <person name="Read T.D."/>
            <person name="Tapia R."/>
            <person name="Johnson S."/>
            <person name="Bishop-Lilly K.A."/>
            <person name="Detter C."/>
            <person name="Han C."/>
            <person name="Sozhamannan S."/>
            <person name="Rosenzweig C.N."/>
            <person name="Skowronski E.W."/>
        </authorList>
    </citation>
    <scope>NUCLEOTIDE SEQUENCE [LARGE SCALE GENOMIC DNA]</scope>
    <source>
        <strain evidence="11 12">AIT1</strain>
    </source>
</reference>
<dbReference type="Proteomes" id="UP000286976">
    <property type="component" value="Unassembled WGS sequence"/>
</dbReference>
<protein>
    <recommendedName>
        <fullName evidence="3">Spermidine export protein MdtJ</fullName>
    </recommendedName>
</protein>
<keyword evidence="8 10" id="KW-0472">Membrane</keyword>
<comment type="caution">
    <text evidence="11">The sequence shown here is derived from an EMBL/GenBank/DDBJ whole genome shotgun (WGS) entry which is preliminary data.</text>
</comment>
<evidence type="ECO:0000256" key="1">
    <source>
        <dbReference type="ARBA" id="ARBA00004429"/>
    </source>
</evidence>
<dbReference type="EMBL" id="PIPQ01000001">
    <property type="protein sequence ID" value="RUO43951.1"/>
    <property type="molecule type" value="Genomic_DNA"/>
</dbReference>
<dbReference type="PANTHER" id="PTHR30561">
    <property type="entry name" value="SMR FAMILY PROTON-DEPENDENT DRUG EFFLUX TRANSPORTER SUGE"/>
    <property type="match status" value="1"/>
</dbReference>
<dbReference type="GO" id="GO:0031460">
    <property type="term" value="P:glycine betaine transport"/>
    <property type="evidence" value="ECO:0007669"/>
    <property type="project" value="TreeGrafter"/>
</dbReference>
<dbReference type="RefSeq" id="WP_126756345.1">
    <property type="nucleotide sequence ID" value="NZ_PIPQ01000001.1"/>
</dbReference>
<evidence type="ECO:0000313" key="12">
    <source>
        <dbReference type="Proteomes" id="UP000286976"/>
    </source>
</evidence>
<keyword evidence="12" id="KW-1185">Reference proteome</keyword>
<name>A0A432X9N9_9GAMM</name>
<dbReference type="GO" id="GO:1903711">
    <property type="term" value="P:spermidine transmembrane transport"/>
    <property type="evidence" value="ECO:0007669"/>
    <property type="project" value="TreeGrafter"/>
</dbReference>
<dbReference type="SUPFAM" id="SSF103481">
    <property type="entry name" value="Multidrug resistance efflux transporter EmrE"/>
    <property type="match status" value="1"/>
</dbReference>
<feature type="transmembrane region" description="Helical" evidence="10">
    <location>
        <begin position="5"/>
        <end position="23"/>
    </location>
</feature>
<evidence type="ECO:0000256" key="9">
    <source>
        <dbReference type="RuleBase" id="RU003942"/>
    </source>
</evidence>
<comment type="subunit">
    <text evidence="2">Forms a complex with MdtI.</text>
</comment>
<keyword evidence="4" id="KW-1003">Cell membrane</keyword>
<sequence length="117" mass="12807">MHWFYMVLAVVFEVIGTTVMKWFVNQGHMLFGTLFVAFMVGLAYLSLSQATSRIPVALANAFWEGLGMLLIALVSFVFLGESISLGQAGALILAILGIVVINYGSYVQNQKKQEATL</sequence>
<evidence type="ECO:0000256" key="6">
    <source>
        <dbReference type="ARBA" id="ARBA00022692"/>
    </source>
</evidence>
<keyword evidence="6 9" id="KW-0812">Transmembrane</keyword>
<dbReference type="GO" id="GO:0015199">
    <property type="term" value="F:amino-acid betaine transmembrane transporter activity"/>
    <property type="evidence" value="ECO:0007669"/>
    <property type="project" value="TreeGrafter"/>
</dbReference>
<dbReference type="GO" id="GO:0005886">
    <property type="term" value="C:plasma membrane"/>
    <property type="evidence" value="ECO:0007669"/>
    <property type="project" value="UniProtKB-SubCell"/>
</dbReference>
<feature type="transmembrane region" description="Helical" evidence="10">
    <location>
        <begin position="29"/>
        <end position="47"/>
    </location>
</feature>
<evidence type="ECO:0000256" key="2">
    <source>
        <dbReference type="ARBA" id="ARBA00011358"/>
    </source>
</evidence>
<dbReference type="InterPro" id="IPR000390">
    <property type="entry name" value="Small_drug/metabolite_transptr"/>
</dbReference>
<gene>
    <name evidence="11" type="ORF">CWE15_01840</name>
</gene>
<organism evidence="11 12">
    <name type="scientific">Aliidiomarina taiwanensis</name>
    <dbReference type="NCBI Taxonomy" id="946228"/>
    <lineage>
        <taxon>Bacteria</taxon>
        <taxon>Pseudomonadati</taxon>
        <taxon>Pseudomonadota</taxon>
        <taxon>Gammaproteobacteria</taxon>
        <taxon>Alteromonadales</taxon>
        <taxon>Idiomarinaceae</taxon>
        <taxon>Aliidiomarina</taxon>
    </lineage>
</organism>
<evidence type="ECO:0000256" key="8">
    <source>
        <dbReference type="ARBA" id="ARBA00023136"/>
    </source>
</evidence>
<dbReference type="PANTHER" id="PTHR30561:SF2">
    <property type="entry name" value="SPERMIDINE EXPORT PROTEIN MDTJ"/>
    <property type="match status" value="1"/>
</dbReference>
<evidence type="ECO:0000256" key="10">
    <source>
        <dbReference type="SAM" id="Phobius"/>
    </source>
</evidence>
<dbReference type="GO" id="GO:0015220">
    <property type="term" value="F:choline transmembrane transporter activity"/>
    <property type="evidence" value="ECO:0007669"/>
    <property type="project" value="TreeGrafter"/>
</dbReference>
<dbReference type="InterPro" id="IPR045324">
    <property type="entry name" value="Small_multidrug_res"/>
</dbReference>
<evidence type="ECO:0000256" key="4">
    <source>
        <dbReference type="ARBA" id="ARBA00022475"/>
    </source>
</evidence>
<comment type="similarity">
    <text evidence="9">Belongs to the drug/metabolite transporter (DMT) superfamily. Small multidrug resistance (SMR) (TC 2.A.7.1) family.</text>
</comment>
<accession>A0A432X9N9</accession>
<feature type="transmembrane region" description="Helical" evidence="10">
    <location>
        <begin position="54"/>
        <end position="79"/>
    </location>
</feature>
<comment type="subcellular location">
    <subcellularLocation>
        <location evidence="1">Cell inner membrane</location>
        <topology evidence="1">Multi-pass membrane protein</topology>
    </subcellularLocation>
    <subcellularLocation>
        <location evidence="9">Cell membrane</location>
        <topology evidence="9">Multi-pass membrane protein</topology>
    </subcellularLocation>
</comment>
<keyword evidence="7 10" id="KW-1133">Transmembrane helix</keyword>
<evidence type="ECO:0000256" key="3">
    <source>
        <dbReference type="ARBA" id="ARBA00021112"/>
    </source>
</evidence>
<dbReference type="AlphaFoldDB" id="A0A432X9N9"/>
<dbReference type="Gene3D" id="1.10.3730.20">
    <property type="match status" value="1"/>
</dbReference>
<dbReference type="OrthoDB" id="9808638at2"/>
<dbReference type="GO" id="GO:0015297">
    <property type="term" value="F:antiporter activity"/>
    <property type="evidence" value="ECO:0007669"/>
    <property type="project" value="TreeGrafter"/>
</dbReference>
<evidence type="ECO:0000313" key="11">
    <source>
        <dbReference type="EMBL" id="RUO43951.1"/>
    </source>
</evidence>
<evidence type="ECO:0000256" key="5">
    <source>
        <dbReference type="ARBA" id="ARBA00022519"/>
    </source>
</evidence>